<feature type="region of interest" description="Disordered" evidence="1">
    <location>
        <begin position="1"/>
        <end position="88"/>
    </location>
</feature>
<feature type="compositionally biased region" description="Polar residues" evidence="1">
    <location>
        <begin position="1"/>
        <end position="28"/>
    </location>
</feature>
<reference evidence="2" key="2">
    <citation type="journal article" date="2014" name="Nat. Commun.">
        <title>The emerging biofuel crop Camelina sativa retains a highly undifferentiated hexaploid genome structure.</title>
        <authorList>
            <person name="Kagale S."/>
            <person name="Koh C."/>
            <person name="Nixon J."/>
            <person name="Bollina V."/>
            <person name="Clarke W.E."/>
            <person name="Tuteja R."/>
            <person name="Spillane C."/>
            <person name="Robinson S.J."/>
            <person name="Links M.G."/>
            <person name="Clarke C."/>
            <person name="Higgins E.E."/>
            <person name="Huebert T."/>
            <person name="Sharpe A.G."/>
            <person name="Parkin I.A."/>
        </authorList>
    </citation>
    <scope>NUCLEOTIDE SEQUENCE [LARGE SCALE GENOMIC DNA]</scope>
    <source>
        <strain evidence="2">r\DH55</strain>
    </source>
</reference>
<gene>
    <name evidence="3 4" type="primary">LOC104757309</name>
</gene>
<reference evidence="2" key="1">
    <citation type="journal article" date="1997" name="Nucleic Acids Res.">
        <title>tRNAscan-SE: a program for improved detection of transfer RNA genes in genomic sequence.</title>
        <authorList>
            <person name="Lowe T.M."/>
            <person name="Eddy S.R."/>
        </authorList>
    </citation>
    <scope>NUCLEOTIDE SEQUENCE [LARGE SCALE GENOMIC DNA]</scope>
    <source>
        <strain evidence="2">r\DH55</strain>
    </source>
</reference>
<feature type="compositionally biased region" description="Polar residues" evidence="1">
    <location>
        <begin position="209"/>
        <end position="224"/>
    </location>
</feature>
<organism evidence="2 3">
    <name type="scientific">Camelina sativa</name>
    <name type="common">False flax</name>
    <name type="synonym">Myagrum sativum</name>
    <dbReference type="NCBI Taxonomy" id="90675"/>
    <lineage>
        <taxon>Eukaryota</taxon>
        <taxon>Viridiplantae</taxon>
        <taxon>Streptophyta</taxon>
        <taxon>Embryophyta</taxon>
        <taxon>Tracheophyta</taxon>
        <taxon>Spermatophyta</taxon>
        <taxon>Magnoliopsida</taxon>
        <taxon>eudicotyledons</taxon>
        <taxon>Gunneridae</taxon>
        <taxon>Pentapetalae</taxon>
        <taxon>rosids</taxon>
        <taxon>malvids</taxon>
        <taxon>Brassicales</taxon>
        <taxon>Brassicaceae</taxon>
        <taxon>Camelineae</taxon>
        <taxon>Camelina</taxon>
    </lineage>
</organism>
<protein>
    <submittedName>
        <fullName evidence="3 4">Uncharacterized protein LOC104757309</fullName>
    </submittedName>
</protein>
<evidence type="ECO:0000313" key="3">
    <source>
        <dbReference type="RefSeq" id="XP_010478340.1"/>
    </source>
</evidence>
<dbReference type="Proteomes" id="UP000694864">
    <property type="component" value="Chromosome 17"/>
</dbReference>
<evidence type="ECO:0000313" key="2">
    <source>
        <dbReference type="Proteomes" id="UP000694864"/>
    </source>
</evidence>
<dbReference type="RefSeq" id="XP_010478340.1">
    <property type="nucleotide sequence ID" value="XM_010480038.2"/>
</dbReference>
<proteinExistence type="predicted"/>
<dbReference type="RefSeq" id="XP_010478341.1">
    <property type="nucleotide sequence ID" value="XM_010480039.2"/>
</dbReference>
<reference evidence="3 4" key="3">
    <citation type="submission" date="2025-05" db="UniProtKB">
        <authorList>
            <consortium name="RefSeq"/>
        </authorList>
    </citation>
    <scope>IDENTIFICATION</scope>
    <source>
        <tissue evidence="3 4">Leaf</tissue>
    </source>
</reference>
<keyword evidence="2" id="KW-1185">Reference proteome</keyword>
<feature type="region of interest" description="Disordered" evidence="1">
    <location>
        <begin position="133"/>
        <end position="224"/>
    </location>
</feature>
<accession>A0ABM0WZC3</accession>
<dbReference type="GeneID" id="104757309"/>
<evidence type="ECO:0000256" key="1">
    <source>
        <dbReference type="SAM" id="MobiDB-lite"/>
    </source>
</evidence>
<evidence type="ECO:0000313" key="4">
    <source>
        <dbReference type="RefSeq" id="XP_010478341.1"/>
    </source>
</evidence>
<name>A0ABM0WZC3_CAMSA</name>
<sequence length="224" mass="24151">MSSTLNNGANGTAPRQNDPTSRETNSQDVAADPPAAAPTTRVYVRTGIRRTSANPADESAALADGVEEVEIPRQGDQEADEVPPVNGTVDGLRSPAQVAQPSQFVTMDDLRHVFGTVSRDLFQAISATNQRLDAMGHSAPPPRQQNEAPSQEVRRNDPLNCRLFNDPSSSTFRFPNQPVPSVLASGTQPQLGSPPREIRPHLPAPSWRKWTSGSKLWGPSSTEL</sequence>